<dbReference type="Proteomes" id="UP000663866">
    <property type="component" value="Unassembled WGS sequence"/>
</dbReference>
<evidence type="ECO:0000256" key="4">
    <source>
        <dbReference type="ARBA" id="ARBA00022786"/>
    </source>
</evidence>
<evidence type="ECO:0000259" key="8">
    <source>
        <dbReference type="Pfam" id="PF12340"/>
    </source>
</evidence>
<dbReference type="EMBL" id="CAJOBF010000537">
    <property type="protein sequence ID" value="CAF3832579.1"/>
    <property type="molecule type" value="Genomic_DNA"/>
</dbReference>
<evidence type="ECO:0000256" key="2">
    <source>
        <dbReference type="ARBA" id="ARBA00012759"/>
    </source>
</evidence>
<reference evidence="12" key="1">
    <citation type="submission" date="2021-02" db="EMBL/GenBank/DDBJ databases">
        <authorList>
            <person name="Nowell W R."/>
        </authorList>
    </citation>
    <scope>NUCLEOTIDE SEQUENCE</scope>
</reference>
<sequence length="3120" mass="365039">MNESLLNHLFLPHYLPSSADNDFLIQQNHQHEHKLLDSMNEYLNSVKWPDAPAILSVIRILIDCGERWSHLQNFQNFNVLNIQCTIAQLKPGSFLPLYFHAQNAAILIEIDENNINQALISAWQVLLPCEEITSSLMPNLSYFPVTTYRLYDRSQLNTKVHCELLMDFMLNTIEYSKSYKSSCKFDEIREVPESHYVCQWWIQHFDGIDIETKSNQSTQFTKKHRDQVRWNQALLPFRRSGLWMIIKTVFHTILAKRLGQFGTIVYKLLITQFLTHIICTRHFSISTDFLVHCIRKIVRRLNKIDDLLLSMDSNDMNDWIQHTKQEIQMNIDQILSKLNWQKSNKKSEKKSQISSWNNIKLNDFEICQHSCVQFKAYLNHVNSNQVSGSFSDVKNHDVFTNVNQEDYIPSYDILVNEMKYTFVTALTHIDIWVLSRLEQWINRPSLLVSGKNRFELLLRFFEEYQSEALRYYWPDNGPTDPMNYSRFILTSLTIIRCMHKKLCQDKRFERLKLHSIHIPNLLHLFEYLILPNREDMIMARDLYLFFTEFNNKPYPDLLDNIESEEAFGVYFADHSSEMNNNIQRIQIQAEQDKQNKIIEVNNAKQRYMQLMTIVDNSFCESTTNHHNKKCKRCKTQKQAKKIQVKIYECPMPLARESALAVIFELQMPIEIRCYRDIVWQFINRSKPQPENRMHEWLTVSPHGNKLKSFYTGPNDCKVRLVSSTKSITQTHYSTPPSIVSTPAQDFLFENSLQVQISPIKSITFEDECRVLTPLLDHPDYKQLQFTVGTTKFVQNHVIAQLPSYSSRLKPSQLIEFGSFRSGHHLQWWNLLTILEMDSLSFAEESVAILIIHSILQSGPWISNLRTSPNSWCPESHRQLLEDHFVDELLSRFDRHLNDCALNWQNELVLVVITMITMRVLTICNSTREDKVVNLAMKCRKTGEKWIDLISICIQNVSPSAFDEIENLRLKMVNVGISCILTFSTYPDRIRFLLSSNEHVVSLLKAATTVHDNIILSKNQSHMSIFMRNIMRFGERTLVMIQPTVAAFLQKTMYQSLNKFTTIYWAIAKRKGSMNGQWKKRTNAQYDGWYDCQYQSRCISINCIRGTFLIDGMTIGFLPEQIIFNELFVRVFGDHIFEVQAADSPHTYVTKHSYHGTGIVQYEFYFNDRTNHLVIKERYTQSNDMFQLIPHSCFETELPDMLVSNHSHWWNAKGQAIEFRPVHFKDIDFLNNKSYMLSLLTGYITTSGIGNTQMLVNQSSTFFQSLFNQYFIRLDDKPYIYMMREHLSHTDLMIHIYLSRLGISFQYNTRTSIITSHEYPDMRIDEQQWLGTLTGLTSGLLLSPLLVKSQTVEYYPYRKLIVPFGEIHREIAYNNADQIVTIQRSSSVSFLHQYFVFILNDRLRILQSTDSPIGWLYLALLHAMTSHPLPDEYTEMTGMERAFQLLNSAGCWSDQPFDSLSLNILGQIAAISPKVDYYPVHLTCMEKIDWNTNGLYYSMQHFGYYLIAKKLIQNSQQLNFIYSSSASTDMPKLFEGKVYNESLLKKLYWDYRDSYNPLARLSIKMEQNILCTLHTKSYQAAPKYCPDEINHTAVCPVDDMYKKGNIKLTDCSQQHWLPLSQWLNDENQLKNIWIGLLKRIHCLKISQFQHTKDEIERFEKLIDFFRYISRKLKTKTYYLQLLKTALKIPNPLMKIAKFPPFIEYFNMEEISPVKGRINLSSYYTSEIQNRILAEVENSWQNHRNYDNSNALVTFSEIAHINQLLMSWQNNRKLRLFLEYFENRISIVPIEKFHTKVLYYPQKFAAELIEDHHQIGVKSGNRLIAQELLRSAAEKFHRPYSGHFDKAAVTFQTTNRQTIFPDQIFPSVNNEENPLKEIGNYFKNQLEESWKKLISDNQCRRVDVSIEEITESLNFLRNESTKSWNALVESITEFNKQLFDIGLTVRITPTTLITIFQQNVTKSNLTAAQFTLLGGILVCWTLEQQLERALHYAMHDQLEEFTKEISHIPHSNWIPSEHISWLILELEMNITIRDIQIDVARHMMQSVVTADNAKVENLVMQMNMGEGKTSIILPMLAVSLSSSDSRLVRIVVLKSLFPTNYQSLRYKLGGLLNRRIFPFSCRRDMNFNNEQINQIFTRLQHGLRNCDVTLTSPEDILSFDLLTIDKCRRNEFNIGRSMLTVQRWLKTFARDVLDESDEILHVKYQLVYTVGGQQHVDGGADRWNTIQLVLHLVKKHAQDISNRFSEDVFYKPLERKSSFPQFRLQSHQPFSLLSQMIVDDWLNQRSYRYEDEKLIRPFILETNSSVEHLVTRFSQYDIERFLMFRGLLSSEVLLVALKKRYRVNYGVTPNPSFNRLMAVPFRAKDVAADRTEFGHPDVALVLTQLSYYYSGLNDSQLIQCFDRLSAKETDPASIYEQWILAEEQDQVPASIKQWKGVNLKDYQQRTHDLFPTLRYNMLVVNYFLNYFVFPREAKQFPHKIVSSAWDLSSSNRSNIITGFSGTNDTQLLLPIDIRQCDLPQLQKTDAIVVNNLLQPENESYQYLPINATSEHILNKIVNYKESINVILDIGALFIDGTNRDIAIKWLNQSNKNKIDYAIYFDSDSIVVCDRQLHHYRFETSPASERLDRCVFYLDEIHTRGTDFRFPSGFQAAVTLGNGLTKDRFVQACMRMRKLGKGHRLTFWSSTEVHQQIITLKKNSCIENQKGNSNNFIKLIDILRWVYENTQQSTWDGLHYWAAQSLSFQRKVSACQTIQWMNHQQEFTDKMLENFANECLEAEIIELKRMYGATRVLETVAKIYLARYRQCNHHLSEDIHRVVLKRLCEYGGTKLRLAQLLDEEQQRELEHELEEERQSPHPVPVKPQQPKLHEEIKRLFDINSKVMNLAQLPNVFRPLMYAFIGTTFFNNCQPDSWRLNFWVTTEFQHVIESRGESLNPFLRPPRWIVVYQNRHIIFISAFEANWLMGNLKSKMPSVTTLRLFLPRIKRVQSIFVNTPTLTIPPSIGLPSGTATFIIPIEWLTQLFVFNGTLYFETADEQKAYCQCLSLCPQPRNLVEVAAFEKGWIAVDGFVSSSKHRLYLSIEHAQFTLNPLTFAKQVIENRHNFHVPVSSHVGSIILNSYKLI</sequence>
<dbReference type="EMBL" id="CAJNRF010007230">
    <property type="protein sequence ID" value="CAF2089322.1"/>
    <property type="molecule type" value="Genomic_DNA"/>
</dbReference>
<feature type="compositionally biased region" description="Basic and acidic residues" evidence="7">
    <location>
        <begin position="2841"/>
        <end position="2852"/>
    </location>
</feature>
<comment type="catalytic activity">
    <reaction evidence="1">
        <text>Thiol-dependent hydrolysis of ester, thioester, amide, peptide and isopeptide bonds formed by the C-terminal Gly of ubiquitin (a 76-residue protein attached to proteins as an intracellular targeting signal).</text>
        <dbReference type="EC" id="3.4.19.12"/>
    </reaction>
</comment>
<organism evidence="12 16">
    <name type="scientific">Rotaria magnacalcarata</name>
    <dbReference type="NCBI Taxonomy" id="392030"/>
    <lineage>
        <taxon>Eukaryota</taxon>
        <taxon>Metazoa</taxon>
        <taxon>Spiralia</taxon>
        <taxon>Gnathifera</taxon>
        <taxon>Rotifera</taxon>
        <taxon>Eurotatoria</taxon>
        <taxon>Bdelloidea</taxon>
        <taxon>Philodinida</taxon>
        <taxon>Philodinidae</taxon>
        <taxon>Rotaria</taxon>
    </lineage>
</organism>
<dbReference type="InterPro" id="IPR022099">
    <property type="entry name" value="DUF3638"/>
</dbReference>
<feature type="domain" description="DUF6606" evidence="10">
    <location>
        <begin position="5"/>
        <end position="277"/>
    </location>
</feature>
<dbReference type="Proteomes" id="UP000663856">
    <property type="component" value="Unassembled WGS sequence"/>
</dbReference>
<dbReference type="InterPro" id="IPR022105">
    <property type="entry name" value="DUF3645"/>
</dbReference>
<keyword evidence="15" id="KW-1185">Reference proteome</keyword>
<evidence type="ECO:0000259" key="9">
    <source>
        <dbReference type="Pfam" id="PF12359"/>
    </source>
</evidence>
<dbReference type="Pfam" id="PF12359">
    <property type="entry name" value="DUF3645"/>
    <property type="match status" value="1"/>
</dbReference>
<evidence type="ECO:0000313" key="15">
    <source>
        <dbReference type="Proteomes" id="UP000663866"/>
    </source>
</evidence>
<evidence type="ECO:0000256" key="3">
    <source>
        <dbReference type="ARBA" id="ARBA00022670"/>
    </source>
</evidence>
<dbReference type="InterPro" id="IPR046541">
    <property type="entry name" value="DUF6606"/>
</dbReference>
<evidence type="ECO:0000259" key="10">
    <source>
        <dbReference type="Pfam" id="PF20255"/>
    </source>
</evidence>
<feature type="region of interest" description="Disordered" evidence="7">
    <location>
        <begin position="2841"/>
        <end position="2861"/>
    </location>
</feature>
<evidence type="ECO:0000313" key="12">
    <source>
        <dbReference type="EMBL" id="CAF2273709.1"/>
    </source>
</evidence>
<dbReference type="Proteomes" id="UP000663842">
    <property type="component" value="Unassembled WGS sequence"/>
</dbReference>
<proteinExistence type="predicted"/>
<dbReference type="EMBL" id="CAJOBG010003384">
    <property type="protein sequence ID" value="CAF4060201.1"/>
    <property type="molecule type" value="Genomic_DNA"/>
</dbReference>
<comment type="caution">
    <text evidence="12">The sequence shown here is derived from an EMBL/GenBank/DDBJ whole genome shotgun (WGS) entry which is preliminary data.</text>
</comment>
<keyword evidence="3" id="KW-0645">Protease</keyword>
<dbReference type="InterPro" id="IPR027417">
    <property type="entry name" value="P-loop_NTPase"/>
</dbReference>
<evidence type="ECO:0000256" key="6">
    <source>
        <dbReference type="ARBA" id="ARBA00022807"/>
    </source>
</evidence>
<evidence type="ECO:0000256" key="1">
    <source>
        <dbReference type="ARBA" id="ARBA00000707"/>
    </source>
</evidence>
<keyword evidence="4" id="KW-0833">Ubl conjugation pathway</keyword>
<keyword evidence="6" id="KW-0788">Thiol protease</keyword>
<evidence type="ECO:0000313" key="16">
    <source>
        <dbReference type="Proteomes" id="UP000663887"/>
    </source>
</evidence>
<feature type="domain" description="DUF3638" evidence="8">
    <location>
        <begin position="2008"/>
        <end position="2238"/>
    </location>
</feature>
<name>A0A817AYX3_9BILA</name>
<evidence type="ECO:0000256" key="5">
    <source>
        <dbReference type="ARBA" id="ARBA00022801"/>
    </source>
</evidence>
<evidence type="ECO:0000313" key="11">
    <source>
        <dbReference type="EMBL" id="CAF2089322.1"/>
    </source>
</evidence>
<dbReference type="EMBL" id="CAJNRG010019479">
    <property type="protein sequence ID" value="CAF2273709.1"/>
    <property type="molecule type" value="Genomic_DNA"/>
</dbReference>
<dbReference type="InterPro" id="IPR051346">
    <property type="entry name" value="OTU_Deubiquitinase"/>
</dbReference>
<accession>A0A817AYX3</accession>
<dbReference type="PANTHER" id="PTHR13367:SF33">
    <property type="entry name" value="P-LOOP CONTAINING NUCLEOSIDE TRIPHOSPHATE HYDROLASE PROTEIN"/>
    <property type="match status" value="1"/>
</dbReference>
<evidence type="ECO:0000313" key="13">
    <source>
        <dbReference type="EMBL" id="CAF3832579.1"/>
    </source>
</evidence>
<keyword evidence="5" id="KW-0378">Hydrolase</keyword>
<dbReference type="EC" id="3.4.19.12" evidence="2"/>
<dbReference type="Proteomes" id="UP000663887">
    <property type="component" value="Unassembled WGS sequence"/>
</dbReference>
<dbReference type="GO" id="GO:0006508">
    <property type="term" value="P:proteolysis"/>
    <property type="evidence" value="ECO:0007669"/>
    <property type="project" value="UniProtKB-KW"/>
</dbReference>
<dbReference type="SUPFAM" id="SSF52540">
    <property type="entry name" value="P-loop containing nucleoside triphosphate hydrolases"/>
    <property type="match status" value="1"/>
</dbReference>
<dbReference type="GO" id="GO:0004843">
    <property type="term" value="F:cysteine-type deubiquitinase activity"/>
    <property type="evidence" value="ECO:0007669"/>
    <property type="project" value="UniProtKB-EC"/>
</dbReference>
<dbReference type="Pfam" id="PF12340">
    <property type="entry name" value="DUF3638"/>
    <property type="match status" value="1"/>
</dbReference>
<evidence type="ECO:0000256" key="7">
    <source>
        <dbReference type="SAM" id="MobiDB-lite"/>
    </source>
</evidence>
<gene>
    <name evidence="14" type="ORF">OVN521_LOCUS18553</name>
    <name evidence="13" type="ORF">UXM345_LOCUS6698</name>
    <name evidence="11" type="ORF">WKI299_LOCUS17823</name>
    <name evidence="12" type="ORF">XDN619_LOCUS37332</name>
</gene>
<protein>
    <recommendedName>
        <fullName evidence="2">ubiquitinyl hydrolase 1</fullName>
        <ecNumber evidence="2">3.4.19.12</ecNumber>
    </recommendedName>
</protein>
<feature type="domain" description="DUF3645" evidence="9">
    <location>
        <begin position="2353"/>
        <end position="2381"/>
    </location>
</feature>
<dbReference type="PANTHER" id="PTHR13367">
    <property type="entry name" value="UBIQUITIN THIOESTERASE"/>
    <property type="match status" value="1"/>
</dbReference>
<evidence type="ECO:0000313" key="14">
    <source>
        <dbReference type="EMBL" id="CAF4060201.1"/>
    </source>
</evidence>
<dbReference type="Pfam" id="PF20255">
    <property type="entry name" value="DUF6606"/>
    <property type="match status" value="1"/>
</dbReference>